<feature type="region of interest" description="Disordered" evidence="1">
    <location>
        <begin position="100"/>
        <end position="119"/>
    </location>
</feature>
<evidence type="ECO:0000313" key="2">
    <source>
        <dbReference type="EMBL" id="MCE5166954.1"/>
    </source>
</evidence>
<dbReference type="InterPro" id="IPR012340">
    <property type="entry name" value="NA-bd_OB-fold"/>
</dbReference>
<proteinExistence type="predicted"/>
<sequence>VQDYIKVKDRTGESTFVLFNDVAEKLLDTSTHKLFNKLSSDNLPVQIERLCGKDFIFKLKLNTCNLKEGLENFTVSKVWIPDDKLELEYMQREEKKMKNLLEDESIPKPHGIKELSKEK</sequence>
<dbReference type="Gene3D" id="2.40.50.140">
    <property type="entry name" value="Nucleic acid-binding proteins"/>
    <property type="match status" value="1"/>
</dbReference>
<dbReference type="Proteomes" id="UP000823775">
    <property type="component" value="Unassembled WGS sequence"/>
</dbReference>
<feature type="non-terminal residue" evidence="2">
    <location>
        <position position="1"/>
    </location>
</feature>
<name>A0ABS8Y7M9_DATST</name>
<gene>
    <name evidence="2" type="ORF">HAX54_031103</name>
</gene>
<evidence type="ECO:0000313" key="3">
    <source>
        <dbReference type="Proteomes" id="UP000823775"/>
    </source>
</evidence>
<dbReference type="SUPFAM" id="SSF50249">
    <property type="entry name" value="Nucleic acid-binding proteins"/>
    <property type="match status" value="1"/>
</dbReference>
<accession>A0ABS8Y7M9</accession>
<evidence type="ECO:0000256" key="1">
    <source>
        <dbReference type="SAM" id="MobiDB-lite"/>
    </source>
</evidence>
<dbReference type="EMBL" id="JACEIK010039140">
    <property type="protein sequence ID" value="MCE5166954.1"/>
    <property type="molecule type" value="Genomic_DNA"/>
</dbReference>
<keyword evidence="3" id="KW-1185">Reference proteome</keyword>
<evidence type="ECO:0008006" key="4">
    <source>
        <dbReference type="Google" id="ProtNLM"/>
    </source>
</evidence>
<reference evidence="2 3" key="1">
    <citation type="journal article" date="2021" name="BMC Genomics">
        <title>Datura genome reveals duplications of psychoactive alkaloid biosynthetic genes and high mutation rate following tissue culture.</title>
        <authorList>
            <person name="Rajewski A."/>
            <person name="Carter-House D."/>
            <person name="Stajich J."/>
            <person name="Litt A."/>
        </authorList>
    </citation>
    <scope>NUCLEOTIDE SEQUENCE [LARGE SCALE GENOMIC DNA]</scope>
    <source>
        <strain evidence="2">AR-01</strain>
    </source>
</reference>
<comment type="caution">
    <text evidence="2">The sequence shown here is derived from an EMBL/GenBank/DDBJ whole genome shotgun (WGS) entry which is preliminary data.</text>
</comment>
<organism evidence="2 3">
    <name type="scientific">Datura stramonium</name>
    <name type="common">Jimsonweed</name>
    <name type="synonym">Common thornapple</name>
    <dbReference type="NCBI Taxonomy" id="4076"/>
    <lineage>
        <taxon>Eukaryota</taxon>
        <taxon>Viridiplantae</taxon>
        <taxon>Streptophyta</taxon>
        <taxon>Embryophyta</taxon>
        <taxon>Tracheophyta</taxon>
        <taxon>Spermatophyta</taxon>
        <taxon>Magnoliopsida</taxon>
        <taxon>eudicotyledons</taxon>
        <taxon>Gunneridae</taxon>
        <taxon>Pentapetalae</taxon>
        <taxon>asterids</taxon>
        <taxon>lamiids</taxon>
        <taxon>Solanales</taxon>
        <taxon>Solanaceae</taxon>
        <taxon>Solanoideae</taxon>
        <taxon>Datureae</taxon>
        <taxon>Datura</taxon>
    </lineage>
</organism>
<protein>
    <recommendedName>
        <fullName evidence="4">Replication factor A C-terminal domain-containing protein</fullName>
    </recommendedName>
</protein>
<feature type="non-terminal residue" evidence="2">
    <location>
        <position position="119"/>
    </location>
</feature>